<dbReference type="PANTHER" id="PTHR20859">
    <property type="entry name" value="INTERFERON/INTERLEUKIN RECEPTOR"/>
    <property type="match status" value="1"/>
</dbReference>
<keyword evidence="2" id="KW-1133">Transmembrane helix</keyword>
<keyword evidence="2" id="KW-0812">Transmembrane</keyword>
<dbReference type="GO" id="GO:0005886">
    <property type="term" value="C:plasma membrane"/>
    <property type="evidence" value="ECO:0007669"/>
    <property type="project" value="TreeGrafter"/>
</dbReference>
<sequence length="373" mass="41801">MFQWPIVSVLSLYGFILQVFCSVPPPTNLTLNCHNFHNVLYWNYSEPSLQPLFIVTIRNYEGPRQLVNTSKNYLDISSYTQDADDAYFVSVVATLNESAIRSSAKSTQFTYGEFSSKTKCTVDFPPLNISVWSHRFEINYRHPFYIYGIETLNDTFIYSVEYNETESTIYSCLVTELVCTEKMHLPESLYGSCMMVHFKGSVKGIQTDISRNVCSDRLDPNEKDWTTIITTLVCSGIVVIMIIVVGGVLYKKRTQIKPQNSVISKFLSIVRSDHAMIVPEQPTLCAVTSVGHIPLLQTPDDVPTPTNISPTDVTHFPIDSIPNMESSGSQEAESMVEEEESEDAKSSTGYDCGKFLVVMSPGDTVDAYGPRQA</sequence>
<dbReference type="Gene3D" id="2.60.40.10">
    <property type="entry name" value="Immunoglobulins"/>
    <property type="match status" value="1"/>
</dbReference>
<protein>
    <recommendedName>
        <fullName evidence="4">Fibronectin type-III domain-containing protein</fullName>
    </recommendedName>
</protein>
<dbReference type="Proteomes" id="UP001239994">
    <property type="component" value="Unassembled WGS sequence"/>
</dbReference>
<dbReference type="Pfam" id="PF01108">
    <property type="entry name" value="Tissue_fac"/>
    <property type="match status" value="1"/>
</dbReference>
<evidence type="ECO:0000256" key="1">
    <source>
        <dbReference type="SAM" id="MobiDB-lite"/>
    </source>
</evidence>
<keyword evidence="6" id="KW-1185">Reference proteome</keyword>
<feature type="chain" id="PRO_5042122227" description="Fibronectin type-III domain-containing protein" evidence="3">
    <location>
        <begin position="22"/>
        <end position="373"/>
    </location>
</feature>
<gene>
    <name evidence="5" type="ORF">P4O66_013428</name>
</gene>
<organism evidence="5 6">
    <name type="scientific">Electrophorus voltai</name>
    <dbReference type="NCBI Taxonomy" id="2609070"/>
    <lineage>
        <taxon>Eukaryota</taxon>
        <taxon>Metazoa</taxon>
        <taxon>Chordata</taxon>
        <taxon>Craniata</taxon>
        <taxon>Vertebrata</taxon>
        <taxon>Euteleostomi</taxon>
        <taxon>Actinopterygii</taxon>
        <taxon>Neopterygii</taxon>
        <taxon>Teleostei</taxon>
        <taxon>Ostariophysi</taxon>
        <taxon>Gymnotiformes</taxon>
        <taxon>Gymnotoidei</taxon>
        <taxon>Gymnotidae</taxon>
        <taxon>Electrophorus</taxon>
    </lineage>
</organism>
<dbReference type="PANTHER" id="PTHR20859:SF87">
    <property type="entry name" value="CYTOKINE RECEPTOR FAMILY MEMBER B13-RELATED"/>
    <property type="match status" value="1"/>
</dbReference>
<dbReference type="GO" id="GO:0004896">
    <property type="term" value="F:cytokine receptor activity"/>
    <property type="evidence" value="ECO:0007669"/>
    <property type="project" value="TreeGrafter"/>
</dbReference>
<evidence type="ECO:0000259" key="4">
    <source>
        <dbReference type="Pfam" id="PF01108"/>
    </source>
</evidence>
<evidence type="ECO:0000313" key="6">
    <source>
        <dbReference type="Proteomes" id="UP001239994"/>
    </source>
</evidence>
<accession>A0AAD8Z4Z3</accession>
<feature type="signal peptide" evidence="3">
    <location>
        <begin position="1"/>
        <end position="21"/>
    </location>
</feature>
<dbReference type="AlphaFoldDB" id="A0AAD8Z4Z3"/>
<reference evidence="5" key="1">
    <citation type="submission" date="2023-03" db="EMBL/GenBank/DDBJ databases">
        <title>Electrophorus voltai genome.</title>
        <authorList>
            <person name="Bian C."/>
        </authorList>
    </citation>
    <scope>NUCLEOTIDE SEQUENCE</scope>
    <source>
        <strain evidence="5">CB-2022</strain>
        <tissue evidence="5">Muscle</tissue>
    </source>
</reference>
<feature type="domain" description="Fibronectin type-III" evidence="4">
    <location>
        <begin position="11"/>
        <end position="97"/>
    </location>
</feature>
<dbReference type="EMBL" id="JAROKS010000020">
    <property type="protein sequence ID" value="KAK1791420.1"/>
    <property type="molecule type" value="Genomic_DNA"/>
</dbReference>
<keyword evidence="2" id="KW-0472">Membrane</keyword>
<dbReference type="InterPro" id="IPR003961">
    <property type="entry name" value="FN3_dom"/>
</dbReference>
<evidence type="ECO:0000256" key="3">
    <source>
        <dbReference type="SAM" id="SignalP"/>
    </source>
</evidence>
<proteinExistence type="predicted"/>
<keyword evidence="3" id="KW-0732">Signal</keyword>
<feature type="transmembrane region" description="Helical" evidence="2">
    <location>
        <begin position="225"/>
        <end position="250"/>
    </location>
</feature>
<evidence type="ECO:0000313" key="5">
    <source>
        <dbReference type="EMBL" id="KAK1791420.1"/>
    </source>
</evidence>
<name>A0AAD8Z4Z3_9TELE</name>
<dbReference type="InterPro" id="IPR036116">
    <property type="entry name" value="FN3_sf"/>
</dbReference>
<dbReference type="InterPro" id="IPR013783">
    <property type="entry name" value="Ig-like_fold"/>
</dbReference>
<feature type="region of interest" description="Disordered" evidence="1">
    <location>
        <begin position="321"/>
        <end position="349"/>
    </location>
</feature>
<dbReference type="SUPFAM" id="SSF49265">
    <property type="entry name" value="Fibronectin type III"/>
    <property type="match status" value="1"/>
</dbReference>
<dbReference type="InterPro" id="IPR050650">
    <property type="entry name" value="Type-II_Cytokine-TF_Rcpt"/>
</dbReference>
<comment type="caution">
    <text evidence="5">The sequence shown here is derived from an EMBL/GenBank/DDBJ whole genome shotgun (WGS) entry which is preliminary data.</text>
</comment>
<evidence type="ECO:0000256" key="2">
    <source>
        <dbReference type="SAM" id="Phobius"/>
    </source>
</evidence>